<keyword evidence="1" id="KW-0812">Transmembrane</keyword>
<name>X1BZT3_9ZZZZ</name>
<feature type="transmembrane region" description="Helical" evidence="1">
    <location>
        <begin position="141"/>
        <end position="161"/>
    </location>
</feature>
<protein>
    <recommendedName>
        <fullName evidence="3">EamA domain-containing protein</fullName>
    </recommendedName>
</protein>
<sequence>MTETSSQNRISIEFSIKAAIIILLWATPALVSKAFVGNQSSFPGLFFGFLRYLLGALSLFAIIAFRGDIKRLIVVFRHQLLGTLICAGWLILMIIGQNFSIYFILGSSSSVLLNFNPVIVYLLAPFFFLDEQYSKVQSIAVIVSTVGICLVFFAAVDLFVVNFTDFILGNALGFLSGVAWAGYTLTLRKMFSDESSEEVTSVILLLAALILLLMSFLLEKFPPIESYSFDSIIGLIIIGVGA</sequence>
<feature type="transmembrane region" description="Helical" evidence="1">
    <location>
        <begin position="50"/>
        <end position="69"/>
    </location>
</feature>
<feature type="transmembrane region" description="Helical" evidence="1">
    <location>
        <begin position="81"/>
        <end position="105"/>
    </location>
</feature>
<feature type="transmembrane region" description="Helical" evidence="1">
    <location>
        <begin position="12"/>
        <end position="30"/>
    </location>
</feature>
<feature type="non-terminal residue" evidence="2">
    <location>
        <position position="242"/>
    </location>
</feature>
<dbReference type="AlphaFoldDB" id="X1BZT3"/>
<accession>X1BZT3</accession>
<feature type="transmembrane region" description="Helical" evidence="1">
    <location>
        <begin position="167"/>
        <end position="187"/>
    </location>
</feature>
<gene>
    <name evidence="2" type="ORF">S01H4_43742</name>
</gene>
<proteinExistence type="predicted"/>
<feature type="transmembrane region" description="Helical" evidence="1">
    <location>
        <begin position="199"/>
        <end position="218"/>
    </location>
</feature>
<keyword evidence="1" id="KW-1133">Transmembrane helix</keyword>
<organism evidence="2">
    <name type="scientific">marine sediment metagenome</name>
    <dbReference type="NCBI Taxonomy" id="412755"/>
    <lineage>
        <taxon>unclassified sequences</taxon>
        <taxon>metagenomes</taxon>
        <taxon>ecological metagenomes</taxon>
    </lineage>
</organism>
<dbReference type="EMBL" id="BART01024165">
    <property type="protein sequence ID" value="GAH01356.1"/>
    <property type="molecule type" value="Genomic_DNA"/>
</dbReference>
<reference evidence="2" key="1">
    <citation type="journal article" date="2014" name="Front. Microbiol.">
        <title>High frequency of phylogenetically diverse reductive dehalogenase-homologous genes in deep subseafloor sedimentary metagenomes.</title>
        <authorList>
            <person name="Kawai M."/>
            <person name="Futagami T."/>
            <person name="Toyoda A."/>
            <person name="Takaki Y."/>
            <person name="Nishi S."/>
            <person name="Hori S."/>
            <person name="Arai W."/>
            <person name="Tsubouchi T."/>
            <person name="Morono Y."/>
            <person name="Uchiyama I."/>
            <person name="Ito T."/>
            <person name="Fujiyama A."/>
            <person name="Inagaki F."/>
            <person name="Takami H."/>
        </authorList>
    </citation>
    <scope>NUCLEOTIDE SEQUENCE</scope>
    <source>
        <strain evidence="2">Expedition CK06-06</strain>
    </source>
</reference>
<keyword evidence="1" id="KW-0472">Membrane</keyword>
<evidence type="ECO:0000313" key="2">
    <source>
        <dbReference type="EMBL" id="GAH01356.1"/>
    </source>
</evidence>
<evidence type="ECO:0008006" key="3">
    <source>
        <dbReference type="Google" id="ProtNLM"/>
    </source>
</evidence>
<comment type="caution">
    <text evidence="2">The sequence shown here is derived from an EMBL/GenBank/DDBJ whole genome shotgun (WGS) entry which is preliminary data.</text>
</comment>
<feature type="transmembrane region" description="Helical" evidence="1">
    <location>
        <begin position="111"/>
        <end position="129"/>
    </location>
</feature>
<evidence type="ECO:0000256" key="1">
    <source>
        <dbReference type="SAM" id="Phobius"/>
    </source>
</evidence>